<dbReference type="Proteomes" id="UP001515500">
    <property type="component" value="Chromosome 7"/>
</dbReference>
<evidence type="ECO:0000256" key="1">
    <source>
        <dbReference type="SAM" id="MobiDB-lite"/>
    </source>
</evidence>
<dbReference type="PANTHER" id="PTHR34536">
    <property type="entry name" value="DENTIN SIALOPHOSPHOPROTEIN-LIKE PROTEIN"/>
    <property type="match status" value="1"/>
</dbReference>
<organism evidence="2 3">
    <name type="scientific">Dioscorea cayennensis subsp. rotundata</name>
    <name type="common">White Guinea yam</name>
    <name type="synonym">Dioscorea rotundata</name>
    <dbReference type="NCBI Taxonomy" id="55577"/>
    <lineage>
        <taxon>Eukaryota</taxon>
        <taxon>Viridiplantae</taxon>
        <taxon>Streptophyta</taxon>
        <taxon>Embryophyta</taxon>
        <taxon>Tracheophyta</taxon>
        <taxon>Spermatophyta</taxon>
        <taxon>Magnoliopsida</taxon>
        <taxon>Liliopsida</taxon>
        <taxon>Dioscoreales</taxon>
        <taxon>Dioscoreaceae</taxon>
        <taxon>Dioscorea</taxon>
    </lineage>
</organism>
<protein>
    <submittedName>
        <fullName evidence="3">Uncharacterized protein LOC120264976</fullName>
    </submittedName>
</protein>
<accession>A0AB40BRH6</accession>
<name>A0AB40BRH6_DIOCR</name>
<sequence>MKKAVKQSQTPKKMLWFRIDKGGNDKSSSTPENSKGLDMILEKHLPIKDASLIVRESGKEKHSRIIKLTSATDRPSYGKVKSNDNKSPLMQSEEDKMTDRPFMRIKPYFRETRDGFCKDRYQKFTSDRNQDQYSGKHRSDLIRMTERGNTHPDGSHVFHRFKKSTSMRYPRHNNSSEIGYIPPDCRVVRKHGEDESSNLSRLPSRRRSPGPVDREGHPVMGVQVAGRSFISPGRCIARDIPDSLPLNADDKRLRGLPDVMGDLPLRAQHRLQFEREENAYIRRERRSLSPRPRRGIPLRFRNECSPHQWSPPRRSPNIYEGHPELGHIRSPPILTHDRMRSPRQRPYFPEDVIVRRPGSPQSFMTRMSDDGREIHLRRNDCMRPDRVLERNMQRFDTIDPRETTEEEYLEHLHYNQFCELSGGDERVDVRRICEERRGFVRPIRQRFNASEDEGDGPPPFRFRPEAMEGFSERGGSRDFNGHIQSRLGNVHDRLHGINEREQYHGRQGWSEADFAGVRPKRRRM</sequence>
<dbReference type="RefSeq" id="XP_039128838.1">
    <property type="nucleotide sequence ID" value="XM_039272904.1"/>
</dbReference>
<dbReference type="AlphaFoldDB" id="A0AB40BRH6"/>
<proteinExistence type="predicted"/>
<dbReference type="GeneID" id="120264976"/>
<reference evidence="3" key="1">
    <citation type="submission" date="2025-08" db="UniProtKB">
        <authorList>
            <consortium name="RefSeq"/>
        </authorList>
    </citation>
    <scope>IDENTIFICATION</scope>
</reference>
<feature type="compositionally biased region" description="Polar residues" evidence="1">
    <location>
        <begin position="1"/>
        <end position="11"/>
    </location>
</feature>
<feature type="region of interest" description="Disordered" evidence="1">
    <location>
        <begin position="1"/>
        <end position="36"/>
    </location>
</feature>
<feature type="region of interest" description="Disordered" evidence="1">
    <location>
        <begin position="71"/>
        <end position="95"/>
    </location>
</feature>
<feature type="region of interest" description="Disordered" evidence="1">
    <location>
        <begin position="292"/>
        <end position="316"/>
    </location>
</feature>
<gene>
    <name evidence="3" type="primary">LOC120264976</name>
</gene>
<dbReference type="PANTHER" id="PTHR34536:SF4">
    <property type="entry name" value="BTZ DOMAIN-CONTAINING PROTEIN"/>
    <property type="match status" value="1"/>
</dbReference>
<keyword evidence="2" id="KW-1185">Reference proteome</keyword>
<evidence type="ECO:0000313" key="3">
    <source>
        <dbReference type="RefSeq" id="XP_039128838.1"/>
    </source>
</evidence>
<feature type="region of interest" description="Disordered" evidence="1">
    <location>
        <begin position="191"/>
        <end position="218"/>
    </location>
</feature>
<evidence type="ECO:0000313" key="2">
    <source>
        <dbReference type="Proteomes" id="UP001515500"/>
    </source>
</evidence>